<dbReference type="SUPFAM" id="SSF53383">
    <property type="entry name" value="PLP-dependent transferases"/>
    <property type="match status" value="1"/>
</dbReference>
<dbReference type="GO" id="GO:0004124">
    <property type="term" value="F:cysteine synthase activity"/>
    <property type="evidence" value="ECO:0007669"/>
    <property type="project" value="TreeGrafter"/>
</dbReference>
<dbReference type="GO" id="GO:0016829">
    <property type="term" value="F:lyase activity"/>
    <property type="evidence" value="ECO:0007669"/>
    <property type="project" value="UniProtKB-KW"/>
</dbReference>
<dbReference type="GO" id="GO:0006535">
    <property type="term" value="P:cysteine biosynthetic process from serine"/>
    <property type="evidence" value="ECO:0007669"/>
    <property type="project" value="TreeGrafter"/>
</dbReference>
<evidence type="ECO:0000256" key="5">
    <source>
        <dbReference type="PIRSR" id="PIRSR001434-2"/>
    </source>
</evidence>
<evidence type="ECO:0000256" key="6">
    <source>
        <dbReference type="RuleBase" id="RU362118"/>
    </source>
</evidence>
<dbReference type="PROSITE" id="PS00868">
    <property type="entry name" value="CYS_MET_METAB_PP"/>
    <property type="match status" value="1"/>
</dbReference>
<gene>
    <name evidence="7" type="primary">cysD_1</name>
    <name evidence="7" type="ORF">g.24634</name>
</gene>
<dbReference type="InterPro" id="IPR015424">
    <property type="entry name" value="PyrdxlP-dep_Trfase"/>
</dbReference>
<dbReference type="InterPro" id="IPR015421">
    <property type="entry name" value="PyrdxlP-dep_Trfase_major"/>
</dbReference>
<feature type="modified residue" description="N6-(pyridoxal phosphate)lysine" evidence="5">
    <location>
        <position position="211"/>
    </location>
</feature>
<comment type="cofactor">
    <cofactor evidence="1 6">
        <name>pyridoxal 5'-phosphate</name>
        <dbReference type="ChEBI" id="CHEBI:597326"/>
    </cofactor>
</comment>
<dbReference type="InterPro" id="IPR000277">
    <property type="entry name" value="Cys/Met-Metab_PyrdxlP-dep_enz"/>
</dbReference>
<evidence type="ECO:0000256" key="2">
    <source>
        <dbReference type="ARBA" id="ARBA00009077"/>
    </source>
</evidence>
<dbReference type="CDD" id="cd00614">
    <property type="entry name" value="CGS_like"/>
    <property type="match status" value="1"/>
</dbReference>
<comment type="similarity">
    <text evidence="2 6">Belongs to the trans-sulfuration enzymes family.</text>
</comment>
<keyword evidence="7" id="KW-0456">Lyase</keyword>
<evidence type="ECO:0000313" key="7">
    <source>
        <dbReference type="EMBL" id="JAT44835.1"/>
    </source>
</evidence>
<keyword evidence="3" id="KW-0808">Transferase</keyword>
<dbReference type="InterPro" id="IPR015422">
    <property type="entry name" value="PyrdxlP-dep_Trfase_small"/>
</dbReference>
<dbReference type="FunFam" id="3.40.640.10:FF:000035">
    <property type="entry name" value="O-succinylhomoserine sulfhydrylase"/>
    <property type="match status" value="1"/>
</dbReference>
<dbReference type="GO" id="GO:0005737">
    <property type="term" value="C:cytoplasm"/>
    <property type="evidence" value="ECO:0007669"/>
    <property type="project" value="TreeGrafter"/>
</dbReference>
<dbReference type="PANTHER" id="PTHR43797">
    <property type="entry name" value="HOMOCYSTEINE/CYSTEINE SYNTHASE"/>
    <property type="match status" value="1"/>
</dbReference>
<reference evidence="7" key="1">
    <citation type="submission" date="2015-07" db="EMBL/GenBank/DDBJ databases">
        <title>Transcriptome Assembly of Anthurium amnicola.</title>
        <authorList>
            <person name="Suzuki J."/>
        </authorList>
    </citation>
    <scope>NUCLEOTIDE SEQUENCE</scope>
</reference>
<dbReference type="Pfam" id="PF01053">
    <property type="entry name" value="Cys_Met_Meta_PP"/>
    <property type="match status" value="1"/>
</dbReference>
<proteinExistence type="inferred from homology"/>
<dbReference type="AlphaFoldDB" id="A0A1D1XR22"/>
<dbReference type="PANTHER" id="PTHR43797:SF2">
    <property type="entry name" value="HOMOCYSTEINE_CYSTEINE SYNTHASE"/>
    <property type="match status" value="1"/>
</dbReference>
<organism evidence="7">
    <name type="scientific">Anthurium amnicola</name>
    <dbReference type="NCBI Taxonomy" id="1678845"/>
    <lineage>
        <taxon>Eukaryota</taxon>
        <taxon>Viridiplantae</taxon>
        <taxon>Streptophyta</taxon>
        <taxon>Embryophyta</taxon>
        <taxon>Tracheophyta</taxon>
        <taxon>Spermatophyta</taxon>
        <taxon>Magnoliopsida</taxon>
        <taxon>Liliopsida</taxon>
        <taxon>Araceae</taxon>
        <taxon>Pothoideae</taxon>
        <taxon>Potheae</taxon>
        <taxon>Anthurium</taxon>
    </lineage>
</organism>
<protein>
    <submittedName>
        <fullName evidence="7">O-acetylhomoserine (Thiol)-lyase</fullName>
    </submittedName>
</protein>
<dbReference type="InterPro" id="IPR006235">
    <property type="entry name" value="OAc-hSer/O-AcSer_sulfhydrylase"/>
</dbReference>
<dbReference type="PIRSF" id="PIRSF001434">
    <property type="entry name" value="CGS"/>
    <property type="match status" value="1"/>
</dbReference>
<dbReference type="GO" id="GO:0071269">
    <property type="term" value="P:L-homocysteine biosynthetic process"/>
    <property type="evidence" value="ECO:0007669"/>
    <property type="project" value="TreeGrafter"/>
</dbReference>
<dbReference type="NCBIfam" id="TIGR01326">
    <property type="entry name" value="OAH_OAS_sulfhy"/>
    <property type="match status" value="1"/>
</dbReference>
<name>A0A1D1XR22_9ARAE</name>
<dbReference type="Gene3D" id="3.90.1150.10">
    <property type="entry name" value="Aspartate Aminotransferase, domain 1"/>
    <property type="match status" value="1"/>
</dbReference>
<sequence length="432" mass="47236">MTEKKELHYETLQLHAGHSPDAVTRSRAVPIYSTTSYTFKNAEHAANVFGGKEIAHLYTRIDNPTLAVFEQRMAALEGGIGGLATSSGQAAQFSAILNICEAGDNIVSSSYLYGGSFIQFKVTLPKLGINVKFVQGDDPEEFASLIDDRTKAVYFESMGNPKFNIPDFKAICKIAHEAGVPVIVDNTFGAAGYLIKPIEYGADIVVHSATKWIGGHGTTIGGVIVDAGKFPWNNGRFPGFTEPSPDYHGLIYWNQFGNSSFITKARLDIMRNVGACQHPFGGFLLIQGLETLSLRVERQAENALRLARWLESRDEVLWVSYPGLESHPYHNNAKKYMRNGFGCILAFGVKGGAKACAAFIDGLQLASLLANVGDAKTLVIHPASTTHQQLNDEEQLSAGVNKEMIRVSVGYEHIDDIKDDFENAFIKISKII</sequence>
<evidence type="ECO:0000256" key="1">
    <source>
        <dbReference type="ARBA" id="ARBA00001933"/>
    </source>
</evidence>
<evidence type="ECO:0000256" key="4">
    <source>
        <dbReference type="ARBA" id="ARBA00022898"/>
    </source>
</evidence>
<keyword evidence="4 5" id="KW-0663">Pyridoxal phosphate</keyword>
<dbReference type="GO" id="GO:0019346">
    <property type="term" value="P:transsulfuration"/>
    <property type="evidence" value="ECO:0007669"/>
    <property type="project" value="InterPro"/>
</dbReference>
<dbReference type="GO" id="GO:0003961">
    <property type="term" value="F:O-acetylhomoserine aminocarboxypropyltransferase activity"/>
    <property type="evidence" value="ECO:0007669"/>
    <property type="project" value="TreeGrafter"/>
</dbReference>
<dbReference type="GO" id="GO:0030170">
    <property type="term" value="F:pyridoxal phosphate binding"/>
    <property type="evidence" value="ECO:0007669"/>
    <property type="project" value="InterPro"/>
</dbReference>
<dbReference type="Gene3D" id="3.40.640.10">
    <property type="entry name" value="Type I PLP-dependent aspartate aminotransferase-like (Major domain)"/>
    <property type="match status" value="1"/>
</dbReference>
<dbReference type="EMBL" id="GDJX01023101">
    <property type="protein sequence ID" value="JAT44835.1"/>
    <property type="molecule type" value="Transcribed_RNA"/>
</dbReference>
<dbReference type="InterPro" id="IPR054542">
    <property type="entry name" value="Cys_met_metab_PP"/>
</dbReference>
<evidence type="ECO:0000256" key="3">
    <source>
        <dbReference type="ARBA" id="ARBA00022679"/>
    </source>
</evidence>
<accession>A0A1D1XR22</accession>